<dbReference type="InterPro" id="IPR051258">
    <property type="entry name" value="Diverse_Substrate_Transporter"/>
</dbReference>
<dbReference type="EMBL" id="WESC01000010">
    <property type="protein sequence ID" value="KAB7739414.1"/>
    <property type="molecule type" value="Genomic_DNA"/>
</dbReference>
<evidence type="ECO:0000256" key="6">
    <source>
        <dbReference type="SAM" id="Phobius"/>
    </source>
</evidence>
<evidence type="ECO:0000313" key="8">
    <source>
        <dbReference type="EMBL" id="KAB7739414.1"/>
    </source>
</evidence>
<dbReference type="PANTHER" id="PTHR42920">
    <property type="entry name" value="OS03G0707200 PROTEIN-RELATED"/>
    <property type="match status" value="1"/>
</dbReference>
<feature type="transmembrane region" description="Helical" evidence="6">
    <location>
        <begin position="97"/>
        <end position="116"/>
    </location>
</feature>
<feature type="transmembrane region" description="Helical" evidence="6">
    <location>
        <begin position="267"/>
        <end position="288"/>
    </location>
</feature>
<evidence type="ECO:0000256" key="5">
    <source>
        <dbReference type="ARBA" id="ARBA00023136"/>
    </source>
</evidence>
<dbReference type="GO" id="GO:0005886">
    <property type="term" value="C:plasma membrane"/>
    <property type="evidence" value="ECO:0007669"/>
    <property type="project" value="UniProtKB-SubCell"/>
</dbReference>
<accession>A0A6N6VFK5</accession>
<evidence type="ECO:0000313" key="9">
    <source>
        <dbReference type="Proteomes" id="UP000468901"/>
    </source>
</evidence>
<dbReference type="InterPro" id="IPR000620">
    <property type="entry name" value="EamA_dom"/>
</dbReference>
<dbReference type="SUPFAM" id="SSF103481">
    <property type="entry name" value="Multidrug resistance efflux transporter EmrE"/>
    <property type="match status" value="2"/>
</dbReference>
<sequence length="291" mass="30218">MTRLRADLLLLLASLIWGGAFVGQSTAMAHMGPFSFIGARFVLASLALLPFALAEARNAPNPLPLSRVPALIGIGAIFFGGVAFQQVGLLLTSVTHAGFLTALYVVMVPAIGAVFLRHKLPAAIWPAAALSLFGTFLLGGGRIDGLGWGDGLLVIGALFWAAQIIALGRLAYDLRRPVMITLMQFAVAAALGLGIGFAVESPSLDAALLSWRELAYTGFISGGIAFTLQSIAQTHTPPADSAILLSLESLFAAAFGALLLGERLTPAGWTGGAMVLAAAILVQVMPLMKRA</sequence>
<keyword evidence="9" id="KW-1185">Reference proteome</keyword>
<keyword evidence="5 6" id="KW-0472">Membrane</keyword>
<keyword evidence="2" id="KW-1003">Cell membrane</keyword>
<feature type="domain" description="EamA" evidence="7">
    <location>
        <begin position="148"/>
        <end position="282"/>
    </location>
</feature>
<dbReference type="Proteomes" id="UP000468901">
    <property type="component" value="Unassembled WGS sequence"/>
</dbReference>
<feature type="transmembrane region" description="Helical" evidence="6">
    <location>
        <begin position="123"/>
        <end position="140"/>
    </location>
</feature>
<feature type="transmembrane region" description="Helical" evidence="6">
    <location>
        <begin position="152"/>
        <end position="172"/>
    </location>
</feature>
<comment type="caution">
    <text evidence="8">The sequence shown here is derived from an EMBL/GenBank/DDBJ whole genome shotgun (WGS) entry which is preliminary data.</text>
</comment>
<proteinExistence type="predicted"/>
<comment type="subcellular location">
    <subcellularLocation>
        <location evidence="1">Cell membrane</location>
        <topology evidence="1">Multi-pass membrane protein</topology>
    </subcellularLocation>
</comment>
<evidence type="ECO:0000256" key="3">
    <source>
        <dbReference type="ARBA" id="ARBA00022692"/>
    </source>
</evidence>
<feature type="transmembrane region" description="Helical" evidence="6">
    <location>
        <begin position="68"/>
        <end position="91"/>
    </location>
</feature>
<feature type="transmembrane region" description="Helical" evidence="6">
    <location>
        <begin position="37"/>
        <end position="56"/>
    </location>
</feature>
<name>A0A6N6VFK5_9HYPH</name>
<protein>
    <submittedName>
        <fullName evidence="8">EamA family transporter</fullName>
    </submittedName>
</protein>
<evidence type="ECO:0000256" key="2">
    <source>
        <dbReference type="ARBA" id="ARBA00022475"/>
    </source>
</evidence>
<organism evidence="8 9">
    <name type="scientific">Parvibaculum sedimenti</name>
    <dbReference type="NCBI Taxonomy" id="2608632"/>
    <lineage>
        <taxon>Bacteria</taxon>
        <taxon>Pseudomonadati</taxon>
        <taxon>Pseudomonadota</taxon>
        <taxon>Alphaproteobacteria</taxon>
        <taxon>Hyphomicrobiales</taxon>
        <taxon>Parvibaculaceae</taxon>
        <taxon>Parvibaculum</taxon>
    </lineage>
</organism>
<dbReference type="RefSeq" id="WP_152216586.1">
    <property type="nucleotide sequence ID" value="NZ_WESC01000010.1"/>
</dbReference>
<feature type="transmembrane region" description="Helical" evidence="6">
    <location>
        <begin position="214"/>
        <end position="231"/>
    </location>
</feature>
<dbReference type="AlphaFoldDB" id="A0A6N6VFK5"/>
<feature type="transmembrane region" description="Helical" evidence="6">
    <location>
        <begin position="243"/>
        <end position="261"/>
    </location>
</feature>
<feature type="transmembrane region" description="Helical" evidence="6">
    <location>
        <begin position="179"/>
        <end position="199"/>
    </location>
</feature>
<keyword evidence="4 6" id="KW-1133">Transmembrane helix</keyword>
<dbReference type="InterPro" id="IPR037185">
    <property type="entry name" value="EmrE-like"/>
</dbReference>
<dbReference type="PANTHER" id="PTHR42920:SF5">
    <property type="entry name" value="EAMA DOMAIN-CONTAINING PROTEIN"/>
    <property type="match status" value="1"/>
</dbReference>
<evidence type="ECO:0000256" key="1">
    <source>
        <dbReference type="ARBA" id="ARBA00004651"/>
    </source>
</evidence>
<gene>
    <name evidence="8" type="ORF">F2P47_11875</name>
</gene>
<feature type="domain" description="EamA" evidence="7">
    <location>
        <begin position="5"/>
        <end position="138"/>
    </location>
</feature>
<reference evidence="8 9" key="1">
    <citation type="submission" date="2019-09" db="EMBL/GenBank/DDBJ databases">
        <title>Parvibaculum sedimenti sp. nov., isolated from sediment.</title>
        <authorList>
            <person name="Wang Y."/>
        </authorList>
    </citation>
    <scope>NUCLEOTIDE SEQUENCE [LARGE SCALE GENOMIC DNA]</scope>
    <source>
        <strain evidence="8 9">HXT-9</strain>
    </source>
</reference>
<evidence type="ECO:0000256" key="4">
    <source>
        <dbReference type="ARBA" id="ARBA00022989"/>
    </source>
</evidence>
<evidence type="ECO:0000259" key="7">
    <source>
        <dbReference type="Pfam" id="PF00892"/>
    </source>
</evidence>
<dbReference type="Pfam" id="PF00892">
    <property type="entry name" value="EamA"/>
    <property type="match status" value="2"/>
</dbReference>
<keyword evidence="3 6" id="KW-0812">Transmembrane</keyword>